<evidence type="ECO:0000313" key="3">
    <source>
        <dbReference type="Proteomes" id="UP000002530"/>
    </source>
</evidence>
<gene>
    <name evidence="2" type="ORF">AFUA_1G03700</name>
</gene>
<dbReference type="KEGG" id="afm:AFUA_1G03700"/>
<protein>
    <submittedName>
        <fullName evidence="2">Uncharacterized protein</fullName>
    </submittedName>
</protein>
<name>Q4WK50_ASPFU</name>
<feature type="region of interest" description="Disordered" evidence="1">
    <location>
        <begin position="165"/>
        <end position="185"/>
    </location>
</feature>
<accession>Q4WK50</accession>
<feature type="compositionally biased region" description="Basic residues" evidence="1">
    <location>
        <begin position="600"/>
        <end position="610"/>
    </location>
</feature>
<evidence type="ECO:0000256" key="1">
    <source>
        <dbReference type="SAM" id="MobiDB-lite"/>
    </source>
</evidence>
<keyword evidence="3" id="KW-1185">Reference proteome</keyword>
<dbReference type="Proteomes" id="UP000002530">
    <property type="component" value="Unassembled WGS sequence"/>
</dbReference>
<evidence type="ECO:0000313" key="2">
    <source>
        <dbReference type="EMBL" id="EAL88082.1"/>
    </source>
</evidence>
<feature type="compositionally biased region" description="Pro residues" evidence="1">
    <location>
        <begin position="825"/>
        <end position="839"/>
    </location>
</feature>
<reference evidence="2 3" key="1">
    <citation type="journal article" date="2005" name="Nature">
        <title>Genomic sequence of the pathogenic and allergenic filamentous fungus Aspergillus fumigatus.</title>
        <authorList>
            <person name="Nierman W.C."/>
            <person name="Pain A."/>
            <person name="Anderson M.J."/>
            <person name="Wortman J.R."/>
            <person name="Kim H.S."/>
            <person name="Arroyo J."/>
            <person name="Berriman M."/>
            <person name="Abe K."/>
            <person name="Archer D.B."/>
            <person name="Bermejo C."/>
            <person name="Bennett J."/>
            <person name="Bowyer P."/>
            <person name="Chen D."/>
            <person name="Collins M."/>
            <person name="Coulsen R."/>
            <person name="Davies R."/>
            <person name="Dyer P.S."/>
            <person name="Farman M."/>
            <person name="Fedorova N."/>
            <person name="Fedorova N."/>
            <person name="Feldblyum T.V."/>
            <person name="Fischer R."/>
            <person name="Fosker N."/>
            <person name="Fraser A."/>
            <person name="Garcia J.L."/>
            <person name="Garcia M.J."/>
            <person name="Goble A."/>
            <person name="Goldman G.H."/>
            <person name="Gomi K."/>
            <person name="Griffith-Jones S."/>
            <person name="Gwilliam R."/>
            <person name="Haas B."/>
            <person name="Haas H."/>
            <person name="Harris D."/>
            <person name="Horiuchi H."/>
            <person name="Huang J."/>
            <person name="Humphray S."/>
            <person name="Jimenez J."/>
            <person name="Keller N."/>
            <person name="Khouri H."/>
            <person name="Kitamoto K."/>
            <person name="Kobayashi T."/>
            <person name="Konzack S."/>
            <person name="Kulkarni R."/>
            <person name="Kumagai T."/>
            <person name="Lafon A."/>
            <person name="Latge J.P."/>
            <person name="Li W."/>
            <person name="Lord A."/>
            <person name="Lu C."/>
            <person name="Majoros W.H."/>
            <person name="May G.S."/>
            <person name="Miller B.L."/>
            <person name="Mohamoud Y."/>
            <person name="Molina M."/>
            <person name="Monod M."/>
            <person name="Mouyna I."/>
            <person name="Mulligan S."/>
            <person name="Murphy L."/>
            <person name="O'Neil S."/>
            <person name="Paulsen I."/>
            <person name="Penalva M.A."/>
            <person name="Pertea M."/>
            <person name="Price C."/>
            <person name="Pritchard B.L."/>
            <person name="Quail M.A."/>
            <person name="Rabbinowitsch E."/>
            <person name="Rawlins N."/>
            <person name="Rajandream M.A."/>
            <person name="Reichard U."/>
            <person name="Renauld H."/>
            <person name="Robson G.D."/>
            <person name="Rodriguez de Cordoba S."/>
            <person name="Rodriguez-Pena J.M."/>
            <person name="Ronning C.M."/>
            <person name="Rutter S."/>
            <person name="Salzberg S.L."/>
            <person name="Sanchez M."/>
            <person name="Sanchez-Ferrero J.C."/>
            <person name="Saunders D."/>
            <person name="Seeger K."/>
            <person name="Squares R."/>
            <person name="Squares S."/>
            <person name="Takeuchi M."/>
            <person name="Tekaia F."/>
            <person name="Turner G."/>
            <person name="Vazquez de Aldana C.R."/>
            <person name="Weidman J."/>
            <person name="White O."/>
            <person name="Woodward J."/>
            <person name="Yu J.H."/>
            <person name="Fraser C."/>
            <person name="Galagan J.E."/>
            <person name="Asai K."/>
            <person name="Machida M."/>
            <person name="Hall N."/>
            <person name="Barrell B."/>
            <person name="Denning D.W."/>
        </authorList>
    </citation>
    <scope>NUCLEOTIDE SEQUENCE [LARGE SCALE GENOMIC DNA]</scope>
    <source>
        <strain evidence="2 3">Af293</strain>
    </source>
</reference>
<dbReference type="STRING" id="330879.Q4WK50"/>
<dbReference type="RefSeq" id="XP_750120.1">
    <property type="nucleotide sequence ID" value="XM_745027.1"/>
</dbReference>
<organism evidence="2 3">
    <name type="scientific">Aspergillus fumigatus (strain ATCC MYA-4609 / CBS 101355 / FGSC A1100 / Af293)</name>
    <name type="common">Neosartorya fumigata</name>
    <dbReference type="NCBI Taxonomy" id="330879"/>
    <lineage>
        <taxon>Eukaryota</taxon>
        <taxon>Fungi</taxon>
        <taxon>Dikarya</taxon>
        <taxon>Ascomycota</taxon>
        <taxon>Pezizomycotina</taxon>
        <taxon>Eurotiomycetes</taxon>
        <taxon>Eurotiomycetidae</taxon>
        <taxon>Eurotiales</taxon>
        <taxon>Aspergillaceae</taxon>
        <taxon>Aspergillus</taxon>
        <taxon>Aspergillus subgen. Fumigati</taxon>
    </lineage>
</organism>
<dbReference type="OrthoDB" id="4115400at2759"/>
<comment type="caution">
    <text evidence="2">The sequence shown here is derived from an EMBL/GenBank/DDBJ whole genome shotgun (WGS) entry which is preliminary data.</text>
</comment>
<sequence>MYVAVMRSIPLFKIYPSEPAMSHHPFSSCPSSQTINFRTVSQVFFFSASHNTLSSLLSFIYCGGSLDRTAVPKYCWRLGISQANIFLFGVHLANIECLGTEFGKRIQFSVSRFSSNCHTYLLQICSFLWSILHRAGMAPVAQSDIEINHTSDMASQASSLRRQFSEPLSAQSTSTQTSQSPSSLTHKSKCYLCGEYFNTSKSPNDDSSTLKEHIAAAHPHSAKRYSLSAAKEHTSNGRLNTDHELTEDAGVSGVDDVEAEVTGDAEESEVVRTYDAGPDGELDEAISGLSTPIRPDGFSRGQTSIIEQRVYKLWNINDVSKFSEDFEERLDDIENTWDTIFRNPKRGTKRDASDLPERFNPYKKSKVAKGEFLEITPLENILSQLRDPEYRSVDELYAITENVHLTLKTWQDEYLAIDKLYRLATRQQSKPSADPRKLEDPTVFEGQREAMLYGYKYDPKAPGGVQDPFDQGGFMPTAAQTAKIRAKGDPNPDGWPIIHKFGIPYVPMLPKPPAQSTVAKNTRRRKAAELEAASQELETDDTFFGTPVPAEDKDDSVPSAKRRTRQRRTALEVEQTQDNTPVPSAPTSPAPTSAATRGVGRGRGRGRGRGAARAPSRAVSETPQPAANAAPARGRGRETKVVASVSHPVPLQARPSSNSGTLSQLAPIEPARNGAQATVSPAVTPARSAEGNESLDPAELARREKIANAKNPRRTEAMLNHWARFNREGRIRKPKRSKSQVAADRAAEAARKAAEAQKPAIKKSKSRTPGPMNSQVDGPIAPAPAVQPVSLSLPSGPPGLAPMPTVRSMASPYAPIDPRGVASFPPGPPGPFQQPPAPVPYRTPYPGYYSPYGASTAGLPPPGPARPA</sequence>
<feature type="compositionally biased region" description="Low complexity" evidence="1">
    <location>
        <begin position="169"/>
        <end position="183"/>
    </location>
</feature>
<dbReference type="HOGENOM" id="CLU_019094_0_0_1"/>
<feature type="compositionally biased region" description="Polar residues" evidence="1">
    <location>
        <begin position="654"/>
        <end position="664"/>
    </location>
</feature>
<feature type="compositionally biased region" description="Basic and acidic residues" evidence="1">
    <location>
        <begin position="745"/>
        <end position="755"/>
    </location>
</feature>
<dbReference type="InParanoid" id="Q4WK50"/>
<dbReference type="AlphaFoldDB" id="Q4WK50"/>
<dbReference type="OMA" id="KAMLDHW"/>
<dbReference type="EMBL" id="AAHF01000007">
    <property type="protein sequence ID" value="EAL88082.1"/>
    <property type="molecule type" value="Genomic_DNA"/>
</dbReference>
<proteinExistence type="predicted"/>
<dbReference type="GeneID" id="3507908"/>
<dbReference type="eggNOG" id="ENOG502S2DX">
    <property type="taxonomic scope" value="Eukaryota"/>
</dbReference>
<feature type="region of interest" description="Disordered" evidence="1">
    <location>
        <begin position="511"/>
        <end position="839"/>
    </location>
</feature>